<dbReference type="FunFam" id="1.20.120.350:FF:000017">
    <property type="entry name" value="potassium voltage-gated channel subfamily KQT member 1"/>
    <property type="match status" value="1"/>
</dbReference>
<sequence length="417" mass="47136">MTDNDPECPPEKEHSSVGVTIREDPNFRSLTQQRKSLLGRPLGFSDGVSPSRRKDFSGLNGGTLDYSPSMCLGRSSRKDTRYRKLQCKLYNFLERPRGPKAVLYHILIFCLVFGCFALSVFSTIEMYEKDATVALFYMEIVVVTCFTTEFALRLWAAGCRSRYIGAMGRLLFLRRPFCIIVQSFLIVIAEGSSGKVFAASALRSLRFFQILRMVRVDRRGGTWKLLGSVVWAHRQELITTLYIGAVDIFPETWIGKLIASFCALMGISFFALPAGILGSGFALKVQQQQRQKHMIRRRQPAATLIQCLWRCYAADENSCSVATWKIHLTPLPSPPTYVLHPSNQLLSLLSNKVFMNLVAFSLVRAINSAHLQRTLDFSAMLLSFGFHPTLRSEYLPDNGLLQIDFGKLNCFKAIYFN</sequence>
<dbReference type="InterPro" id="IPR005821">
    <property type="entry name" value="Ion_trans_dom"/>
</dbReference>
<reference evidence="15 16" key="1">
    <citation type="submission" date="2015-12" db="EMBL/GenBank/DDBJ databases">
        <title>The genome of Folsomia candida.</title>
        <authorList>
            <person name="Faddeeva A."/>
            <person name="Derks M.F."/>
            <person name="Anvar Y."/>
            <person name="Smit S."/>
            <person name="Van Straalen N."/>
            <person name="Roelofs D."/>
        </authorList>
    </citation>
    <scope>NUCLEOTIDE SEQUENCE [LARGE SCALE GENOMIC DNA]</scope>
    <source>
        <strain evidence="15 16">VU population</strain>
        <tissue evidence="15">Whole body</tissue>
    </source>
</reference>
<keyword evidence="9" id="KW-0406">Ion transport</keyword>
<keyword evidence="16" id="KW-1185">Reference proteome</keyword>
<keyword evidence="8 13" id="KW-1133">Transmembrane helix</keyword>
<evidence type="ECO:0000256" key="6">
    <source>
        <dbReference type="ARBA" id="ARBA00022882"/>
    </source>
</evidence>
<evidence type="ECO:0000256" key="7">
    <source>
        <dbReference type="ARBA" id="ARBA00022958"/>
    </source>
</evidence>
<gene>
    <name evidence="15" type="ORF">Fcan01_01875</name>
</gene>
<dbReference type="EMBL" id="LNIX01000001">
    <property type="protein sequence ID" value="OXA61835.1"/>
    <property type="molecule type" value="Genomic_DNA"/>
</dbReference>
<evidence type="ECO:0000256" key="9">
    <source>
        <dbReference type="ARBA" id="ARBA00023065"/>
    </source>
</evidence>
<dbReference type="PANTHER" id="PTHR47735:SF9">
    <property type="entry name" value="POTASSIUM VOLTAGE-GATED CHANNEL SUBFAMILY KQT MEMBER 4-LIKE ISOFORM X1"/>
    <property type="match status" value="1"/>
</dbReference>
<feature type="transmembrane region" description="Helical" evidence="13">
    <location>
        <begin position="134"/>
        <end position="156"/>
    </location>
</feature>
<dbReference type="OrthoDB" id="8879391at2759"/>
<evidence type="ECO:0000313" key="15">
    <source>
        <dbReference type="EMBL" id="OXA61835.1"/>
    </source>
</evidence>
<keyword evidence="7" id="KW-0630">Potassium</keyword>
<evidence type="ECO:0000259" key="14">
    <source>
        <dbReference type="Pfam" id="PF00520"/>
    </source>
</evidence>
<evidence type="ECO:0000256" key="13">
    <source>
        <dbReference type="SAM" id="Phobius"/>
    </source>
</evidence>
<dbReference type="STRING" id="158441.A0A226EW21"/>
<keyword evidence="2" id="KW-0813">Transport</keyword>
<dbReference type="GO" id="GO:0005249">
    <property type="term" value="F:voltage-gated potassium channel activity"/>
    <property type="evidence" value="ECO:0007669"/>
    <property type="project" value="InterPro"/>
</dbReference>
<keyword evidence="5 13" id="KW-0812">Transmembrane</keyword>
<evidence type="ECO:0000256" key="4">
    <source>
        <dbReference type="ARBA" id="ARBA00022538"/>
    </source>
</evidence>
<comment type="caution">
    <text evidence="15">The sequence shown here is derived from an EMBL/GenBank/DDBJ whole genome shotgun (WGS) entry which is preliminary data.</text>
</comment>
<keyword evidence="11" id="KW-0407">Ion channel</keyword>
<dbReference type="SUPFAM" id="SSF81324">
    <property type="entry name" value="Voltage-gated potassium channels"/>
    <property type="match status" value="1"/>
</dbReference>
<keyword evidence="3" id="KW-1003">Cell membrane</keyword>
<evidence type="ECO:0000256" key="2">
    <source>
        <dbReference type="ARBA" id="ARBA00022448"/>
    </source>
</evidence>
<dbReference type="GO" id="GO:0008076">
    <property type="term" value="C:voltage-gated potassium channel complex"/>
    <property type="evidence" value="ECO:0007669"/>
    <property type="project" value="TreeGrafter"/>
</dbReference>
<feature type="transmembrane region" description="Helical" evidence="13">
    <location>
        <begin position="177"/>
        <end position="198"/>
    </location>
</feature>
<dbReference type="PRINTS" id="PR01459">
    <property type="entry name" value="KCNQCHANNEL"/>
</dbReference>
<proteinExistence type="predicted"/>
<comment type="subcellular location">
    <subcellularLocation>
        <location evidence="1">Cell membrane</location>
        <topology evidence="1">Multi-pass membrane protein</topology>
    </subcellularLocation>
</comment>
<feature type="transmembrane region" description="Helical" evidence="13">
    <location>
        <begin position="257"/>
        <end position="283"/>
    </location>
</feature>
<feature type="region of interest" description="Disordered" evidence="12">
    <location>
        <begin position="1"/>
        <end position="24"/>
    </location>
</feature>
<evidence type="ECO:0000256" key="5">
    <source>
        <dbReference type="ARBA" id="ARBA00022692"/>
    </source>
</evidence>
<dbReference type="AlphaFoldDB" id="A0A226EW21"/>
<dbReference type="PANTHER" id="PTHR47735">
    <property type="entry name" value="POTASSIUM VOLTAGE-GATED CHANNEL SUBFAMILY KQT MEMBER 4"/>
    <property type="match status" value="1"/>
</dbReference>
<protein>
    <submittedName>
        <fullName evidence="15">Potassium voltage-gated channel subfamily KQT member 5</fullName>
    </submittedName>
</protein>
<evidence type="ECO:0000256" key="8">
    <source>
        <dbReference type="ARBA" id="ARBA00022989"/>
    </source>
</evidence>
<keyword evidence="4" id="KW-0633">Potassium transport</keyword>
<feature type="transmembrane region" description="Helical" evidence="13">
    <location>
        <begin position="102"/>
        <end position="122"/>
    </location>
</feature>
<dbReference type="Proteomes" id="UP000198287">
    <property type="component" value="Unassembled WGS sequence"/>
</dbReference>
<dbReference type="Pfam" id="PF00520">
    <property type="entry name" value="Ion_trans"/>
    <property type="match status" value="1"/>
</dbReference>
<evidence type="ECO:0000256" key="10">
    <source>
        <dbReference type="ARBA" id="ARBA00023136"/>
    </source>
</evidence>
<dbReference type="Gene3D" id="1.10.287.70">
    <property type="match status" value="1"/>
</dbReference>
<dbReference type="Gene3D" id="6.10.140.1910">
    <property type="match status" value="1"/>
</dbReference>
<keyword evidence="10 13" id="KW-0472">Membrane</keyword>
<organism evidence="15 16">
    <name type="scientific">Folsomia candida</name>
    <name type="common">Springtail</name>
    <dbReference type="NCBI Taxonomy" id="158441"/>
    <lineage>
        <taxon>Eukaryota</taxon>
        <taxon>Metazoa</taxon>
        <taxon>Ecdysozoa</taxon>
        <taxon>Arthropoda</taxon>
        <taxon>Hexapoda</taxon>
        <taxon>Collembola</taxon>
        <taxon>Entomobryomorpha</taxon>
        <taxon>Isotomoidea</taxon>
        <taxon>Isotomidae</taxon>
        <taxon>Proisotominae</taxon>
        <taxon>Folsomia</taxon>
    </lineage>
</organism>
<evidence type="ECO:0000256" key="1">
    <source>
        <dbReference type="ARBA" id="ARBA00004651"/>
    </source>
</evidence>
<evidence type="ECO:0000256" key="12">
    <source>
        <dbReference type="SAM" id="MobiDB-lite"/>
    </source>
</evidence>
<dbReference type="InterPro" id="IPR003937">
    <property type="entry name" value="K_chnl_volt-dep_KCNQ"/>
</dbReference>
<evidence type="ECO:0000256" key="3">
    <source>
        <dbReference type="ARBA" id="ARBA00022475"/>
    </source>
</evidence>
<evidence type="ECO:0000313" key="16">
    <source>
        <dbReference type="Proteomes" id="UP000198287"/>
    </source>
</evidence>
<evidence type="ECO:0000256" key="11">
    <source>
        <dbReference type="ARBA" id="ARBA00023303"/>
    </source>
</evidence>
<feature type="compositionally biased region" description="Basic and acidic residues" evidence="12">
    <location>
        <begin position="9"/>
        <end position="24"/>
    </location>
</feature>
<name>A0A226EW21_FOLCA</name>
<keyword evidence="6" id="KW-0851">Voltage-gated channel</keyword>
<accession>A0A226EW21</accession>
<feature type="domain" description="Ion transport" evidence="14">
    <location>
        <begin position="104"/>
        <end position="246"/>
    </location>
</feature>